<reference evidence="15 16" key="1">
    <citation type="submission" date="2020-06" db="EMBL/GenBank/DDBJ databases">
        <title>Description of novel acetic acid bacteria.</title>
        <authorList>
            <person name="Sombolestani A."/>
        </authorList>
    </citation>
    <scope>NUCLEOTIDE SEQUENCE [LARGE SCALE GENOMIC DNA]</scope>
    <source>
        <strain evidence="15 16">LMG 31431</strain>
    </source>
</reference>
<feature type="transmembrane region" description="Helical" evidence="13">
    <location>
        <begin position="12"/>
        <end position="35"/>
    </location>
</feature>
<keyword evidence="4" id="KW-1003">Cell membrane</keyword>
<dbReference type="GO" id="GO:0022904">
    <property type="term" value="P:respiratory electron transport chain"/>
    <property type="evidence" value="ECO:0007669"/>
    <property type="project" value="InterPro"/>
</dbReference>
<comment type="similarity">
    <text evidence="12">Belongs to the cytochrome b561 family.</text>
</comment>
<keyword evidence="8" id="KW-0249">Electron transport</keyword>
<evidence type="ECO:0000256" key="7">
    <source>
        <dbReference type="ARBA" id="ARBA00022723"/>
    </source>
</evidence>
<feature type="transmembrane region" description="Helical" evidence="13">
    <location>
        <begin position="90"/>
        <end position="119"/>
    </location>
</feature>
<keyword evidence="3" id="KW-0813">Transport</keyword>
<dbReference type="InterPro" id="IPR052168">
    <property type="entry name" value="Cytochrome_b561_oxidase"/>
</dbReference>
<dbReference type="Proteomes" id="UP000534870">
    <property type="component" value="Unassembled WGS sequence"/>
</dbReference>
<evidence type="ECO:0000256" key="1">
    <source>
        <dbReference type="ARBA" id="ARBA00001970"/>
    </source>
</evidence>
<evidence type="ECO:0000313" key="15">
    <source>
        <dbReference type="EMBL" id="NVN11134.1"/>
    </source>
</evidence>
<dbReference type="GO" id="GO:0020037">
    <property type="term" value="F:heme binding"/>
    <property type="evidence" value="ECO:0007669"/>
    <property type="project" value="TreeGrafter"/>
</dbReference>
<evidence type="ECO:0000256" key="10">
    <source>
        <dbReference type="ARBA" id="ARBA00023004"/>
    </source>
</evidence>
<evidence type="ECO:0000256" key="2">
    <source>
        <dbReference type="ARBA" id="ARBA00004651"/>
    </source>
</evidence>
<keyword evidence="6 13" id="KW-0812">Transmembrane</keyword>
<evidence type="ECO:0000259" key="14">
    <source>
        <dbReference type="Pfam" id="PF01292"/>
    </source>
</evidence>
<dbReference type="PROSITE" id="PS51257">
    <property type="entry name" value="PROKAR_LIPOPROTEIN"/>
    <property type="match status" value="1"/>
</dbReference>
<evidence type="ECO:0000256" key="13">
    <source>
        <dbReference type="SAM" id="Phobius"/>
    </source>
</evidence>
<feature type="transmembrane region" description="Helical" evidence="13">
    <location>
        <begin position="47"/>
        <end position="69"/>
    </location>
</feature>
<keyword evidence="11 13" id="KW-0472">Membrane</keyword>
<proteinExistence type="inferred from homology"/>
<dbReference type="EMBL" id="JABXXP010000121">
    <property type="protein sequence ID" value="NVN11134.1"/>
    <property type="molecule type" value="Genomic_DNA"/>
</dbReference>
<comment type="cofactor">
    <cofactor evidence="1">
        <name>heme b</name>
        <dbReference type="ChEBI" id="CHEBI:60344"/>
    </cofactor>
</comment>
<dbReference type="GO" id="GO:0005886">
    <property type="term" value="C:plasma membrane"/>
    <property type="evidence" value="ECO:0007669"/>
    <property type="project" value="UniProtKB-SubCell"/>
</dbReference>
<evidence type="ECO:0000256" key="5">
    <source>
        <dbReference type="ARBA" id="ARBA00022617"/>
    </source>
</evidence>
<dbReference type="PANTHER" id="PTHR30529:SF1">
    <property type="entry name" value="CYTOCHROME B561 HOMOLOG 2"/>
    <property type="match status" value="1"/>
</dbReference>
<keyword evidence="9 13" id="KW-1133">Transmembrane helix</keyword>
<dbReference type="InterPro" id="IPR011577">
    <property type="entry name" value="Cyt_b561_bac/Ni-Hgenase"/>
</dbReference>
<dbReference type="GO" id="GO:0009055">
    <property type="term" value="F:electron transfer activity"/>
    <property type="evidence" value="ECO:0007669"/>
    <property type="project" value="InterPro"/>
</dbReference>
<evidence type="ECO:0000256" key="12">
    <source>
        <dbReference type="ARBA" id="ARBA00037975"/>
    </source>
</evidence>
<evidence type="ECO:0000256" key="11">
    <source>
        <dbReference type="ARBA" id="ARBA00023136"/>
    </source>
</evidence>
<dbReference type="PANTHER" id="PTHR30529">
    <property type="entry name" value="CYTOCHROME B561"/>
    <property type="match status" value="1"/>
</dbReference>
<protein>
    <submittedName>
        <fullName evidence="15">Cytochrome b/b6 domain-containing protein</fullName>
    </submittedName>
</protein>
<comment type="caution">
    <text evidence="15">The sequence shown here is derived from an EMBL/GenBank/DDBJ whole genome shotgun (WGS) entry which is preliminary data.</text>
</comment>
<accession>A0A7Y7IVK9</accession>
<comment type="subcellular location">
    <subcellularLocation>
        <location evidence="2">Cell membrane</location>
        <topology evidence="2">Multi-pass membrane protein</topology>
    </subcellularLocation>
</comment>
<dbReference type="RefSeq" id="WP_176639873.1">
    <property type="nucleotide sequence ID" value="NZ_JABXXP010000121.1"/>
</dbReference>
<name>A0A7Y7IVK9_9PROT</name>
<evidence type="ECO:0000256" key="8">
    <source>
        <dbReference type="ARBA" id="ARBA00022982"/>
    </source>
</evidence>
<evidence type="ECO:0000256" key="4">
    <source>
        <dbReference type="ARBA" id="ARBA00022475"/>
    </source>
</evidence>
<feature type="transmembrane region" description="Helical" evidence="13">
    <location>
        <begin position="139"/>
        <end position="161"/>
    </location>
</feature>
<evidence type="ECO:0000256" key="9">
    <source>
        <dbReference type="ARBA" id="ARBA00022989"/>
    </source>
</evidence>
<keyword evidence="10" id="KW-0408">Iron</keyword>
<keyword evidence="5" id="KW-0349">Heme</keyword>
<evidence type="ECO:0000256" key="3">
    <source>
        <dbReference type="ARBA" id="ARBA00022448"/>
    </source>
</evidence>
<keyword evidence="7" id="KW-0479">Metal-binding</keyword>
<dbReference type="InterPro" id="IPR016174">
    <property type="entry name" value="Di-haem_cyt_TM"/>
</dbReference>
<evidence type="ECO:0000313" key="16">
    <source>
        <dbReference type="Proteomes" id="UP000534870"/>
    </source>
</evidence>
<evidence type="ECO:0000256" key="6">
    <source>
        <dbReference type="ARBA" id="ARBA00022692"/>
    </source>
</evidence>
<sequence length="171" mass="18693">MRFLGEAERHPPALRAVHWLTAGLVACLFATNWLREGSAHGSAIRKFWLQSHELAGCAVFGLTLLRLGLRLGLRKAGGTARPARMLHGVFYGFLLMLPVFGLLWALFGASAKIAFWTLPAPAARNPAMVDLASRIHSHVVAYVFLALIGVHGLAAAWHGLVRRDGVVRRML</sequence>
<gene>
    <name evidence="15" type="ORF">HUK84_08270</name>
</gene>
<dbReference type="SUPFAM" id="SSF81342">
    <property type="entry name" value="Transmembrane di-heme cytochromes"/>
    <property type="match status" value="1"/>
</dbReference>
<dbReference type="GO" id="GO:0046872">
    <property type="term" value="F:metal ion binding"/>
    <property type="evidence" value="ECO:0007669"/>
    <property type="project" value="UniProtKB-KW"/>
</dbReference>
<feature type="domain" description="Cytochrome b561 bacterial/Ni-hydrogenase" evidence="14">
    <location>
        <begin position="9"/>
        <end position="171"/>
    </location>
</feature>
<dbReference type="Pfam" id="PF01292">
    <property type="entry name" value="Ni_hydr_CYTB"/>
    <property type="match status" value="1"/>
</dbReference>
<organism evidence="15 16">
    <name type="scientific">Nguyenibacter vanlangensis</name>
    <dbReference type="NCBI Taxonomy" id="1216886"/>
    <lineage>
        <taxon>Bacteria</taxon>
        <taxon>Pseudomonadati</taxon>
        <taxon>Pseudomonadota</taxon>
        <taxon>Alphaproteobacteria</taxon>
        <taxon>Acetobacterales</taxon>
        <taxon>Acetobacteraceae</taxon>
        <taxon>Nguyenibacter</taxon>
    </lineage>
</organism>
<dbReference type="AlphaFoldDB" id="A0A7Y7IVK9"/>